<name>A0A834SP84_9FABA</name>
<dbReference type="AlphaFoldDB" id="A0A834SP84"/>
<dbReference type="Pfam" id="PF15697">
    <property type="entry name" value="DUF4666"/>
    <property type="match status" value="1"/>
</dbReference>
<gene>
    <name evidence="2" type="ORF">G2W53_038529</name>
</gene>
<dbReference type="PANTHER" id="PTHR33730:SF4">
    <property type="entry name" value="OS05G0542732 PROTEIN"/>
    <property type="match status" value="1"/>
</dbReference>
<keyword evidence="3" id="KW-1185">Reference proteome</keyword>
<organism evidence="2 3">
    <name type="scientific">Senna tora</name>
    <dbReference type="NCBI Taxonomy" id="362788"/>
    <lineage>
        <taxon>Eukaryota</taxon>
        <taxon>Viridiplantae</taxon>
        <taxon>Streptophyta</taxon>
        <taxon>Embryophyta</taxon>
        <taxon>Tracheophyta</taxon>
        <taxon>Spermatophyta</taxon>
        <taxon>Magnoliopsida</taxon>
        <taxon>eudicotyledons</taxon>
        <taxon>Gunneridae</taxon>
        <taxon>Pentapetalae</taxon>
        <taxon>rosids</taxon>
        <taxon>fabids</taxon>
        <taxon>Fabales</taxon>
        <taxon>Fabaceae</taxon>
        <taxon>Caesalpinioideae</taxon>
        <taxon>Cassia clade</taxon>
        <taxon>Senna</taxon>
    </lineage>
</organism>
<evidence type="ECO:0000313" key="3">
    <source>
        <dbReference type="Proteomes" id="UP000634136"/>
    </source>
</evidence>
<accession>A0A834SP84</accession>
<keyword evidence="2" id="KW-0808">Transferase</keyword>
<dbReference type="PANTHER" id="PTHR33730">
    <property type="entry name" value="OS05G0542732 PROTEIN-RELATED"/>
    <property type="match status" value="1"/>
</dbReference>
<comment type="caution">
    <text evidence="2">The sequence shown here is derived from an EMBL/GenBank/DDBJ whole genome shotgun (WGS) entry which is preliminary data.</text>
</comment>
<keyword evidence="2" id="KW-0418">Kinase</keyword>
<feature type="region of interest" description="Disordered" evidence="1">
    <location>
        <begin position="31"/>
        <end position="79"/>
    </location>
</feature>
<evidence type="ECO:0000313" key="2">
    <source>
        <dbReference type="EMBL" id="KAF7806368.1"/>
    </source>
</evidence>
<proteinExistence type="predicted"/>
<sequence length="105" mass="11641">MSKLERSVTSFRGQGSSGMVWNDHKFMCSQTKTNTETETERGDDESGGFMGRSRSAGATLCRSVKVSPPSKSKEPHSPKFSSCCFFCFPLVATRHLCPKSKNKHM</sequence>
<dbReference type="EMBL" id="JAAIUW010000012">
    <property type="protein sequence ID" value="KAF7806368.1"/>
    <property type="molecule type" value="Genomic_DNA"/>
</dbReference>
<protein>
    <submittedName>
        <fullName evidence="2">MAPK kinase substrate protein</fullName>
    </submittedName>
</protein>
<dbReference type="OrthoDB" id="1652626at2759"/>
<evidence type="ECO:0000256" key="1">
    <source>
        <dbReference type="SAM" id="MobiDB-lite"/>
    </source>
</evidence>
<dbReference type="InterPro" id="IPR031421">
    <property type="entry name" value="DUF4666"/>
</dbReference>
<dbReference type="GO" id="GO:0016301">
    <property type="term" value="F:kinase activity"/>
    <property type="evidence" value="ECO:0007669"/>
    <property type="project" value="UniProtKB-KW"/>
</dbReference>
<reference evidence="2" key="1">
    <citation type="submission" date="2020-09" db="EMBL/GenBank/DDBJ databases">
        <title>Genome-Enabled Discovery of Anthraquinone Biosynthesis in Senna tora.</title>
        <authorList>
            <person name="Kang S.-H."/>
            <person name="Pandey R.P."/>
            <person name="Lee C.-M."/>
            <person name="Sim J.-S."/>
            <person name="Jeong J.-T."/>
            <person name="Choi B.-S."/>
            <person name="Jung M."/>
            <person name="Ginzburg D."/>
            <person name="Zhao K."/>
            <person name="Won S.Y."/>
            <person name="Oh T.-J."/>
            <person name="Yu Y."/>
            <person name="Kim N.-H."/>
            <person name="Lee O.R."/>
            <person name="Lee T.-H."/>
            <person name="Bashyal P."/>
            <person name="Kim T.-S."/>
            <person name="Lee W.-H."/>
            <person name="Kawkins C."/>
            <person name="Kim C.-K."/>
            <person name="Kim J.S."/>
            <person name="Ahn B.O."/>
            <person name="Rhee S.Y."/>
            <person name="Sohng J.K."/>
        </authorList>
    </citation>
    <scope>NUCLEOTIDE SEQUENCE</scope>
    <source>
        <tissue evidence="2">Leaf</tissue>
    </source>
</reference>
<dbReference type="Proteomes" id="UP000634136">
    <property type="component" value="Unassembled WGS sequence"/>
</dbReference>